<dbReference type="Pfam" id="PF01105">
    <property type="entry name" value="EMP24_GP25L"/>
    <property type="match status" value="1"/>
</dbReference>
<feature type="domain" description="GOLD" evidence="3">
    <location>
        <begin position="349"/>
        <end position="432"/>
    </location>
</feature>
<evidence type="ECO:0000313" key="5">
    <source>
        <dbReference type="Proteomes" id="UP000536275"/>
    </source>
</evidence>
<dbReference type="AlphaFoldDB" id="A0A8H6BVC1"/>
<sequence>MVVGKSNIISQSRHLSSTSICLRFNRRATMDKTVLLNEAKQFFGPTNVKGEHCKNKFFYPPQNNRPNYIVNDGRPLVGDQFPTKRPGRNSNNRERNPTVHPFPNNIYTKTAYLIPENIKDKIVEDATTNGLHPQEIAHKYSINLLRVEAILKLRDIESKFVPDEKIAEDLNRYATIMKRMFPLFKGGYSADNLTEIPTPHKTLQDRFLTIEESEPFGPVDAARILKLEPAEDTLKKLTEFDVEHAKAQQEELDRKKVDVIYGKRREGEKSLFKFTMKEVGNFGYRYGASEEIERKIEQLVLTLSVRCFNKGFIINQQNFIMWSLILCVLGLTQFISASAFTFILGANQKSCYYIFTEKPKVPIRYYFAVQSGGSFDVDYEIVDPNGNKVVSDSKQRQGDFVFNADFVGEYEFCFSNTMSTFAEKVIDFEIKFENEDNAEKFRANLPNQPDVKPLTHVENMQTTIDRIDAQLDGLYKAMQYYKTRNNRNQATVVSTESRIYYFSIFEVLLMVGMGFLQITIVQLFFRGSRKQLV</sequence>
<dbReference type="InterPro" id="IPR036598">
    <property type="entry name" value="GOLD_dom_sf"/>
</dbReference>
<dbReference type="SUPFAM" id="SSF101576">
    <property type="entry name" value="Supernatant protein factor (SPF), C-terminal domain"/>
    <property type="match status" value="1"/>
</dbReference>
<protein>
    <submittedName>
        <fullName evidence="4">Eukaryotic mitochondrial regulator family protein</fullName>
    </submittedName>
</protein>
<dbReference type="GO" id="GO:0003735">
    <property type="term" value="F:structural constituent of ribosome"/>
    <property type="evidence" value="ECO:0007669"/>
    <property type="project" value="TreeGrafter"/>
</dbReference>
<dbReference type="Proteomes" id="UP000536275">
    <property type="component" value="Unassembled WGS sequence"/>
</dbReference>
<keyword evidence="2" id="KW-0472">Membrane</keyword>
<evidence type="ECO:0000256" key="2">
    <source>
        <dbReference type="SAM" id="Phobius"/>
    </source>
</evidence>
<feature type="transmembrane region" description="Helical" evidence="2">
    <location>
        <begin position="319"/>
        <end position="344"/>
    </location>
</feature>
<comment type="caution">
    <text evidence="4">The sequence shown here is derived from an EMBL/GenBank/DDBJ whole genome shotgun (WGS) entry which is preliminary data.</text>
</comment>
<name>A0A8H6BVC1_CANAX</name>
<proteinExistence type="predicted"/>
<organism evidence="4 5">
    <name type="scientific">Candida albicans</name>
    <name type="common">Yeast</name>
    <dbReference type="NCBI Taxonomy" id="5476"/>
    <lineage>
        <taxon>Eukaryota</taxon>
        <taxon>Fungi</taxon>
        <taxon>Dikarya</taxon>
        <taxon>Ascomycota</taxon>
        <taxon>Saccharomycotina</taxon>
        <taxon>Pichiomycetes</taxon>
        <taxon>Debaryomycetaceae</taxon>
        <taxon>Candida/Lodderomyces clade</taxon>
        <taxon>Candida</taxon>
    </lineage>
</organism>
<dbReference type="PROSITE" id="PS50866">
    <property type="entry name" value="GOLD"/>
    <property type="match status" value="1"/>
</dbReference>
<dbReference type="PANTHER" id="PTHR28158:SF1">
    <property type="entry name" value="SMALL RIBOSOMAL SUBUNIT PROTEIN MS45"/>
    <property type="match status" value="1"/>
</dbReference>
<dbReference type="Pfam" id="PF12298">
    <property type="entry name" value="Bot1p"/>
    <property type="match status" value="1"/>
</dbReference>
<dbReference type="PANTHER" id="PTHR28158">
    <property type="entry name" value="37S RIBOSOMAL PROTEIN S35, MITOCHONDRIAL"/>
    <property type="match status" value="1"/>
</dbReference>
<reference evidence="4 5" key="1">
    <citation type="submission" date="2020-03" db="EMBL/GenBank/DDBJ databases">
        <title>FDA dAtabase for Regulatory Grade micrObial Sequences (FDA-ARGOS): Supporting development and validation of Infectious Disease Dx tests.</title>
        <authorList>
            <person name="Campos J."/>
            <person name="Goldberg B."/>
            <person name="Tallon L."/>
            <person name="Sadzewicz L."/>
            <person name="Vavikolanu K."/>
            <person name="Mehta A."/>
            <person name="Aluvathingal J."/>
            <person name="Nadendla S."/>
            <person name="Nandy P."/>
            <person name="Geyer C."/>
            <person name="Yan Y."/>
            <person name="Sichtig H."/>
        </authorList>
    </citation>
    <scope>NUCLEOTIDE SEQUENCE [LARGE SCALE GENOMIC DNA]</scope>
    <source>
        <strain evidence="4 5">FDAARGOS_656</strain>
    </source>
</reference>
<dbReference type="SMART" id="SM01190">
    <property type="entry name" value="EMP24_GP25L"/>
    <property type="match status" value="1"/>
</dbReference>
<dbReference type="EMBL" id="JABWAD010000060">
    <property type="protein sequence ID" value="KAF6063485.1"/>
    <property type="molecule type" value="Genomic_DNA"/>
</dbReference>
<keyword evidence="2" id="KW-0812">Transmembrane</keyword>
<dbReference type="InterPro" id="IPR021036">
    <property type="entry name" value="Ribosomal_mS45"/>
</dbReference>
<dbReference type="GO" id="GO:0032543">
    <property type="term" value="P:mitochondrial translation"/>
    <property type="evidence" value="ECO:0007669"/>
    <property type="project" value="TreeGrafter"/>
</dbReference>
<evidence type="ECO:0000259" key="3">
    <source>
        <dbReference type="PROSITE" id="PS50866"/>
    </source>
</evidence>
<accession>A0A8H6BVC1</accession>
<keyword evidence="2" id="KW-1133">Transmembrane helix</keyword>
<evidence type="ECO:0000256" key="1">
    <source>
        <dbReference type="SAM" id="MobiDB-lite"/>
    </source>
</evidence>
<dbReference type="InterPro" id="IPR009038">
    <property type="entry name" value="GOLD_dom"/>
</dbReference>
<gene>
    <name evidence="4" type="ORF">FOB64_005125</name>
</gene>
<feature type="transmembrane region" description="Helical" evidence="2">
    <location>
        <begin position="499"/>
        <end position="525"/>
    </location>
</feature>
<evidence type="ECO:0000313" key="4">
    <source>
        <dbReference type="EMBL" id="KAF6063485.1"/>
    </source>
</evidence>
<dbReference type="GO" id="GO:0005763">
    <property type="term" value="C:mitochondrial small ribosomal subunit"/>
    <property type="evidence" value="ECO:0007669"/>
    <property type="project" value="TreeGrafter"/>
</dbReference>
<feature type="region of interest" description="Disordered" evidence="1">
    <location>
        <begin position="73"/>
        <end position="102"/>
    </location>
</feature>